<keyword evidence="4" id="KW-0255">Endonuclease</keyword>
<keyword evidence="1" id="KW-0808">Transferase</keyword>
<evidence type="ECO:0000256" key="3">
    <source>
        <dbReference type="ARBA" id="ARBA00022722"/>
    </source>
</evidence>
<evidence type="ECO:0000313" key="8">
    <source>
        <dbReference type="EMBL" id="RZC19737.1"/>
    </source>
</evidence>
<evidence type="ECO:0000259" key="7">
    <source>
        <dbReference type="Pfam" id="PF17917"/>
    </source>
</evidence>
<keyword evidence="2" id="KW-0548">Nucleotidyltransferase</keyword>
<evidence type="ECO:0000256" key="6">
    <source>
        <dbReference type="ARBA" id="ARBA00022918"/>
    </source>
</evidence>
<reference evidence="8 9" key="1">
    <citation type="submission" date="2018-09" db="EMBL/GenBank/DDBJ databases">
        <title>A high-quality reference genome of wild soybean provides a powerful tool to mine soybean genomes.</title>
        <authorList>
            <person name="Xie M."/>
            <person name="Chung C.Y.L."/>
            <person name="Li M.-W."/>
            <person name="Wong F.-L."/>
            <person name="Chan T.-F."/>
            <person name="Lam H.-M."/>
        </authorList>
    </citation>
    <scope>NUCLEOTIDE SEQUENCE [LARGE SCALE GENOMIC DNA]</scope>
    <source>
        <strain evidence="9">cv. W05</strain>
        <tissue evidence="8">Hypocotyl of etiolated seedlings</tissue>
    </source>
</reference>
<keyword evidence="6" id="KW-0695">RNA-directed DNA polymerase</keyword>
<keyword evidence="5" id="KW-0378">Hydrolase</keyword>
<evidence type="ECO:0000313" key="9">
    <source>
        <dbReference type="Proteomes" id="UP000289340"/>
    </source>
</evidence>
<protein>
    <recommendedName>
        <fullName evidence="7">Reverse transcriptase RNase H-like domain-containing protein</fullName>
    </recommendedName>
</protein>
<evidence type="ECO:0000256" key="1">
    <source>
        <dbReference type="ARBA" id="ARBA00022679"/>
    </source>
</evidence>
<evidence type="ECO:0000256" key="4">
    <source>
        <dbReference type="ARBA" id="ARBA00022759"/>
    </source>
</evidence>
<keyword evidence="9" id="KW-1185">Reference proteome</keyword>
<dbReference type="Pfam" id="PF17917">
    <property type="entry name" value="RT_RNaseH"/>
    <property type="match status" value="1"/>
</dbReference>
<dbReference type="PANTHER" id="PTHR33240:SF15">
    <property type="entry name" value="GAG-PRO-LIKE PROTEIN"/>
    <property type="match status" value="1"/>
</dbReference>
<proteinExistence type="predicted"/>
<dbReference type="InterPro" id="IPR043502">
    <property type="entry name" value="DNA/RNA_pol_sf"/>
</dbReference>
<organism evidence="8 9">
    <name type="scientific">Glycine soja</name>
    <name type="common">Wild soybean</name>
    <dbReference type="NCBI Taxonomy" id="3848"/>
    <lineage>
        <taxon>Eukaryota</taxon>
        <taxon>Viridiplantae</taxon>
        <taxon>Streptophyta</taxon>
        <taxon>Embryophyta</taxon>
        <taxon>Tracheophyta</taxon>
        <taxon>Spermatophyta</taxon>
        <taxon>Magnoliopsida</taxon>
        <taxon>eudicotyledons</taxon>
        <taxon>Gunneridae</taxon>
        <taxon>Pentapetalae</taxon>
        <taxon>rosids</taxon>
        <taxon>fabids</taxon>
        <taxon>Fabales</taxon>
        <taxon>Fabaceae</taxon>
        <taxon>Papilionoideae</taxon>
        <taxon>50 kb inversion clade</taxon>
        <taxon>NPAAA clade</taxon>
        <taxon>indigoferoid/millettioid clade</taxon>
        <taxon>Phaseoleae</taxon>
        <taxon>Glycine</taxon>
        <taxon>Glycine subgen. Soja</taxon>
    </lineage>
</organism>
<dbReference type="InterPro" id="IPR041373">
    <property type="entry name" value="RT_RNaseH"/>
</dbReference>
<dbReference type="Gene3D" id="3.30.70.270">
    <property type="match status" value="1"/>
</dbReference>
<dbReference type="EMBL" id="QZWG01000003">
    <property type="protein sequence ID" value="RZC19737.1"/>
    <property type="molecule type" value="Genomic_DNA"/>
</dbReference>
<dbReference type="Proteomes" id="UP000289340">
    <property type="component" value="Chromosome 3"/>
</dbReference>
<evidence type="ECO:0000256" key="2">
    <source>
        <dbReference type="ARBA" id="ARBA00022695"/>
    </source>
</evidence>
<comment type="caution">
    <text evidence="8">The sequence shown here is derived from an EMBL/GenBank/DDBJ whole genome shotgun (WGS) entry which is preliminary data.</text>
</comment>
<evidence type="ECO:0000256" key="5">
    <source>
        <dbReference type="ARBA" id="ARBA00022801"/>
    </source>
</evidence>
<sequence>MVVSIIIANFMVSKVLIDQGNSTNILYWKTFQRLEVSHDTVHPHVGPLLGFAGERVETRDYVDLMTTFDQGQLSRSFIIRYLLVDANRSYFALIGRKTLNELGAIVSMPHLKMKFPTLIKEIGLMWIEEERWTEEEKGIMDIDRGFPLFEILRLRIYHRGPKPIEEVVKLQLGPKPGQCTQLNRDLTSHEHRRFAYVLYRNTNLFAWHPFDMPRIQPSIICHKLAICPQVKSISQKKRKIEEEQRKTIRKEVDKLPNANFIGEVKLVDGVSNFQVLSFLDAYSGYNQIIMHTSDEEKMTFITEDANFCYKSRLGVPLLIYLLVADEAVSLPLVQEEGKHQLPIYFTSRILHDDEKCYQMIEKVALALITLARRLKPYFQNHQPNLLGVFYPMPLRDRIASECNTRADLLSKLTSTKKTEHLKIIIQKTLQTPTIDTEEVMVGEEEELD</sequence>
<accession>A0A445L9B8</accession>
<keyword evidence="3" id="KW-0540">Nuclease</keyword>
<dbReference type="PANTHER" id="PTHR33240">
    <property type="entry name" value="OS08G0508500 PROTEIN"/>
    <property type="match status" value="1"/>
</dbReference>
<gene>
    <name evidence="8" type="ORF">D0Y65_006534</name>
</gene>
<feature type="domain" description="Reverse transcriptase RNase H-like" evidence="7">
    <location>
        <begin position="319"/>
        <end position="382"/>
    </location>
</feature>
<name>A0A445L9B8_GLYSO</name>
<dbReference type="AlphaFoldDB" id="A0A445L9B8"/>
<dbReference type="Gene3D" id="3.10.10.10">
    <property type="entry name" value="HIV Type 1 Reverse Transcriptase, subunit A, domain 1"/>
    <property type="match status" value="1"/>
</dbReference>
<dbReference type="SUPFAM" id="SSF56672">
    <property type="entry name" value="DNA/RNA polymerases"/>
    <property type="match status" value="1"/>
</dbReference>
<dbReference type="InterPro" id="IPR043128">
    <property type="entry name" value="Rev_trsase/Diguanyl_cyclase"/>
</dbReference>